<protein>
    <recommendedName>
        <fullName evidence="1">Thioredoxin domain-containing protein</fullName>
    </recommendedName>
</protein>
<dbReference type="GO" id="GO:0016491">
    <property type="term" value="F:oxidoreductase activity"/>
    <property type="evidence" value="ECO:0007669"/>
    <property type="project" value="InterPro"/>
</dbReference>
<dbReference type="InterPro" id="IPR013766">
    <property type="entry name" value="Thioredoxin_domain"/>
</dbReference>
<name>A0A1F6UI80_9PROT</name>
<dbReference type="PANTHER" id="PTHR42852:SF18">
    <property type="entry name" value="CHROMOSOME UNDETERMINED SCAFFOLD_47, WHOLE GENOME SHOTGUN SEQUENCE"/>
    <property type="match status" value="1"/>
</dbReference>
<dbReference type="Pfam" id="PF08534">
    <property type="entry name" value="Redoxin"/>
    <property type="match status" value="1"/>
</dbReference>
<dbReference type="CDD" id="cd02966">
    <property type="entry name" value="TlpA_like_family"/>
    <property type="match status" value="1"/>
</dbReference>
<dbReference type="PANTHER" id="PTHR42852">
    <property type="entry name" value="THIOL:DISULFIDE INTERCHANGE PROTEIN DSBE"/>
    <property type="match status" value="1"/>
</dbReference>
<dbReference type="SUPFAM" id="SSF52833">
    <property type="entry name" value="Thioredoxin-like"/>
    <property type="match status" value="1"/>
</dbReference>
<organism evidence="2 3">
    <name type="scientific">Candidatus Muproteobacteria bacterium RBG_19FT_COMBO_61_10</name>
    <dbReference type="NCBI Taxonomy" id="1817761"/>
    <lineage>
        <taxon>Bacteria</taxon>
        <taxon>Pseudomonadati</taxon>
        <taxon>Pseudomonadota</taxon>
        <taxon>Candidatus Muproteobacteria</taxon>
    </lineage>
</organism>
<dbReference type="InterPro" id="IPR013740">
    <property type="entry name" value="Redoxin"/>
</dbReference>
<dbReference type="InterPro" id="IPR050553">
    <property type="entry name" value="Thioredoxin_ResA/DsbE_sf"/>
</dbReference>
<dbReference type="Gene3D" id="3.40.30.10">
    <property type="entry name" value="Glutaredoxin"/>
    <property type="match status" value="1"/>
</dbReference>
<sequence>MLCAWLFSLPASAADSPTAPPLNLPADHGQMDLAALKGRVVYLDFWASWCGPCRKSFPWMSDMQARYGNQGLSVVAVNLDQDRALAARFLAAYPPGFTVAYDPQGVSAERYDVKGMPSSYLIDRDGRVHMRHVGFRAQDTGQYETEIRALLQAGKEK</sequence>
<reference evidence="2 3" key="1">
    <citation type="journal article" date="2016" name="Nat. Commun.">
        <title>Thousands of microbial genomes shed light on interconnected biogeochemical processes in an aquifer system.</title>
        <authorList>
            <person name="Anantharaman K."/>
            <person name="Brown C.T."/>
            <person name="Hug L.A."/>
            <person name="Sharon I."/>
            <person name="Castelle C.J."/>
            <person name="Probst A.J."/>
            <person name="Thomas B.C."/>
            <person name="Singh A."/>
            <person name="Wilkins M.J."/>
            <person name="Karaoz U."/>
            <person name="Brodie E.L."/>
            <person name="Williams K.H."/>
            <person name="Hubbard S.S."/>
            <person name="Banfield J.F."/>
        </authorList>
    </citation>
    <scope>NUCLEOTIDE SEQUENCE [LARGE SCALE GENOMIC DNA]</scope>
</reference>
<accession>A0A1F6UI80</accession>
<evidence type="ECO:0000259" key="1">
    <source>
        <dbReference type="PROSITE" id="PS51352"/>
    </source>
</evidence>
<dbReference type="AlphaFoldDB" id="A0A1F6UI80"/>
<gene>
    <name evidence="2" type="ORF">A2V58_05220</name>
</gene>
<dbReference type="PROSITE" id="PS51352">
    <property type="entry name" value="THIOREDOXIN_2"/>
    <property type="match status" value="1"/>
</dbReference>
<feature type="domain" description="Thioredoxin" evidence="1">
    <location>
        <begin position="13"/>
        <end position="152"/>
    </location>
</feature>
<proteinExistence type="predicted"/>
<dbReference type="InterPro" id="IPR036249">
    <property type="entry name" value="Thioredoxin-like_sf"/>
</dbReference>
<dbReference type="EMBL" id="MFSV01000153">
    <property type="protein sequence ID" value="OGI57056.1"/>
    <property type="molecule type" value="Genomic_DNA"/>
</dbReference>
<comment type="caution">
    <text evidence="2">The sequence shown here is derived from an EMBL/GenBank/DDBJ whole genome shotgun (WGS) entry which is preliminary data.</text>
</comment>
<evidence type="ECO:0000313" key="2">
    <source>
        <dbReference type="EMBL" id="OGI57056.1"/>
    </source>
</evidence>
<dbReference type="Proteomes" id="UP000177950">
    <property type="component" value="Unassembled WGS sequence"/>
</dbReference>
<evidence type="ECO:0000313" key="3">
    <source>
        <dbReference type="Proteomes" id="UP000177950"/>
    </source>
</evidence>